<dbReference type="WBParaSite" id="maker-uti_cns_0001840-snap-gene-0.11-mRNA-1">
    <property type="protein sequence ID" value="maker-uti_cns_0001840-snap-gene-0.11-mRNA-1"/>
    <property type="gene ID" value="maker-uti_cns_0001840-snap-gene-0.11"/>
</dbReference>
<dbReference type="GO" id="GO:0034707">
    <property type="term" value="C:chloride channel complex"/>
    <property type="evidence" value="ECO:0007669"/>
    <property type="project" value="UniProtKB-KW"/>
</dbReference>
<evidence type="ECO:0000313" key="4">
    <source>
        <dbReference type="WBParaSite" id="maker-uti_cns_0001840-snap-gene-0.11-mRNA-1"/>
    </source>
</evidence>
<dbReference type="WBParaSite" id="maker-uti_cns_0046036-snap-gene-0.11-mRNA-1">
    <property type="protein sequence ID" value="maker-uti_cns_0046036-snap-gene-0.11-mRNA-1"/>
    <property type="gene ID" value="maker-uti_cns_0046036-snap-gene-0.11"/>
</dbReference>
<dbReference type="Pfam" id="PF01062">
    <property type="entry name" value="Bestrophin"/>
    <property type="match status" value="1"/>
</dbReference>
<keyword evidence="1" id="KW-0868">Chloride</keyword>
<evidence type="ECO:0000313" key="3">
    <source>
        <dbReference type="WBParaSite" id="maker-uti_cns_0001228-snap-gene-0.4-mRNA-1"/>
    </source>
</evidence>
<evidence type="ECO:0000313" key="2">
    <source>
        <dbReference type="Proteomes" id="UP000095280"/>
    </source>
</evidence>
<reference evidence="3 4" key="1">
    <citation type="submission" date="2016-11" db="UniProtKB">
        <authorList>
            <consortium name="WormBaseParasite"/>
        </authorList>
    </citation>
    <scope>IDENTIFICATION</scope>
</reference>
<keyword evidence="1" id="KW-0869">Chloride channel</keyword>
<comment type="similarity">
    <text evidence="1">Belongs to the anion channel-forming bestrophin (TC 1.A.46) family. Calcium-sensitive chloride channel subfamily.</text>
</comment>
<accession>A0A1I8GFA3</accession>
<dbReference type="Proteomes" id="UP000095280">
    <property type="component" value="Unplaced"/>
</dbReference>
<keyword evidence="1" id="KW-1003">Cell membrane</keyword>
<dbReference type="InterPro" id="IPR021134">
    <property type="entry name" value="Bestrophin-like"/>
</dbReference>
<dbReference type="GO" id="GO:0005254">
    <property type="term" value="F:chloride channel activity"/>
    <property type="evidence" value="ECO:0007669"/>
    <property type="project" value="UniProtKB-KW"/>
</dbReference>
<keyword evidence="2" id="KW-1185">Reference proteome</keyword>
<evidence type="ECO:0000256" key="1">
    <source>
        <dbReference type="RuleBase" id="RU363126"/>
    </source>
</evidence>
<sequence length="151" mass="17471">MYLSIPWMNRLATFAQAFITSSPEEAETARQIRLNLMRHVNLGWILGLSQICRKLQVYFSEGKVQQRGSLWRIWPGKALPVRSFLNCINSSSEARAHFGKLATDSEIEAMAEIEQQYCAKYGRAYCPEYWLPMQWATRICKQAMLHGYCDV</sequence>
<keyword evidence="1" id="KW-0407">Ion channel</keyword>
<dbReference type="GO" id="GO:0005886">
    <property type="term" value="C:plasma membrane"/>
    <property type="evidence" value="ECO:0007669"/>
    <property type="project" value="UniProtKB-SubCell"/>
</dbReference>
<keyword evidence="1" id="KW-0472">Membrane</keyword>
<name>A0A1I8GFA3_9PLAT</name>
<keyword evidence="1" id="KW-0406">Ion transport</keyword>
<comment type="function">
    <text evidence="1">Forms chloride channels.</text>
</comment>
<dbReference type="WBParaSite" id="maker-uti_cns_0001228-snap-gene-0.4-mRNA-1">
    <property type="protein sequence ID" value="maker-uti_cns_0001228-snap-gene-0.4-mRNA-1"/>
    <property type="gene ID" value="maker-uti_cns_0001228-snap-gene-0.4"/>
</dbReference>
<keyword evidence="1" id="KW-0813">Transport</keyword>
<protein>
    <recommendedName>
        <fullName evidence="1">Bestrophin homolog</fullName>
    </recommendedName>
</protein>
<dbReference type="AlphaFoldDB" id="A0A1I8GFA3"/>
<proteinExistence type="inferred from homology"/>
<organism evidence="2 4">
    <name type="scientific">Macrostomum lignano</name>
    <dbReference type="NCBI Taxonomy" id="282301"/>
    <lineage>
        <taxon>Eukaryota</taxon>
        <taxon>Metazoa</taxon>
        <taxon>Spiralia</taxon>
        <taxon>Lophotrochozoa</taxon>
        <taxon>Platyhelminthes</taxon>
        <taxon>Rhabditophora</taxon>
        <taxon>Macrostomorpha</taxon>
        <taxon>Macrostomida</taxon>
        <taxon>Macrostomidae</taxon>
        <taxon>Macrostomum</taxon>
    </lineage>
</organism>
<comment type="subcellular location">
    <subcellularLocation>
        <location evidence="1">Cell membrane</location>
        <topology evidence="1">Multi-pass membrane protein</topology>
    </subcellularLocation>
</comment>